<dbReference type="EMBL" id="LXJZ01000177">
    <property type="protein sequence ID" value="OAJ57826.1"/>
    <property type="molecule type" value="Genomic_DNA"/>
</dbReference>
<gene>
    <name evidence="2" type="ORF">A6V36_30755</name>
    <name evidence="1" type="ORF">A6V37_35505</name>
</gene>
<dbReference type="EMBL" id="LXKA01000358">
    <property type="protein sequence ID" value="OAJ53626.1"/>
    <property type="molecule type" value="Genomic_DNA"/>
</dbReference>
<dbReference type="Proteomes" id="UP000077961">
    <property type="component" value="Unassembled WGS sequence"/>
</dbReference>
<name>A0A1A9MYM4_9BURK</name>
<evidence type="ECO:0000313" key="4">
    <source>
        <dbReference type="Proteomes" id="UP000078116"/>
    </source>
</evidence>
<accession>A0A1A9MYM4</accession>
<protein>
    <submittedName>
        <fullName evidence="1">Uncharacterized protein</fullName>
    </submittedName>
</protein>
<proteinExistence type="predicted"/>
<evidence type="ECO:0000313" key="2">
    <source>
        <dbReference type="EMBL" id="OAJ57826.1"/>
    </source>
</evidence>
<evidence type="ECO:0000313" key="3">
    <source>
        <dbReference type="Proteomes" id="UP000077961"/>
    </source>
</evidence>
<keyword evidence="3" id="KW-1185">Reference proteome</keyword>
<dbReference type="AlphaFoldDB" id="A0A1A9MYM4"/>
<comment type="caution">
    <text evidence="1">The sequence shown here is derived from an EMBL/GenBank/DDBJ whole genome shotgun (WGS) entry which is preliminary data.</text>
</comment>
<reference evidence="3 4" key="1">
    <citation type="submission" date="2016-04" db="EMBL/GenBank/DDBJ databases">
        <title>Reclassification of Paraburkholderia panaciterrae (Farh et al. 2015) Dobritsa &amp; Samadpour 2016 as a later homotypic synonym of Paraburkholderia ginsengiterrae (Farh et al. 2015) Dobritsa &amp; Samadpour 2016.</title>
        <authorList>
            <person name="Dobritsa A.P."/>
            <person name="Kutumbaka K."/>
            <person name="Samadpour M."/>
        </authorList>
    </citation>
    <scope>NUCLEOTIDE SEQUENCE [LARGE SCALE GENOMIC DNA]</scope>
    <source>
        <strain evidence="1 4">DCY85</strain>
        <strain evidence="2 3">DCY85-1</strain>
    </source>
</reference>
<evidence type="ECO:0000313" key="1">
    <source>
        <dbReference type="EMBL" id="OAJ53626.1"/>
    </source>
</evidence>
<sequence length="100" mass="11270">MLLIARKVRFFHVPAIPVALPIVAWIDRLITIGAADLDIFFSLPKSQRLYRVMLRQTMHSCPSSQTSGWGKDIPQQSGNGIAFIESRTACVFCKYLHSHV</sequence>
<organism evidence="1 4">
    <name type="scientific">Paraburkholderia ginsengiterrae</name>
    <dbReference type="NCBI Taxonomy" id="1462993"/>
    <lineage>
        <taxon>Bacteria</taxon>
        <taxon>Pseudomonadati</taxon>
        <taxon>Pseudomonadota</taxon>
        <taxon>Betaproteobacteria</taxon>
        <taxon>Burkholderiales</taxon>
        <taxon>Burkholderiaceae</taxon>
        <taxon>Paraburkholderia</taxon>
    </lineage>
</organism>
<dbReference type="Proteomes" id="UP000078116">
    <property type="component" value="Unassembled WGS sequence"/>
</dbReference>